<evidence type="ECO:0000256" key="3">
    <source>
        <dbReference type="ARBA" id="ARBA00023082"/>
    </source>
</evidence>
<dbReference type="GO" id="GO:0003677">
    <property type="term" value="F:DNA binding"/>
    <property type="evidence" value="ECO:0007669"/>
    <property type="project" value="InterPro"/>
</dbReference>
<dbReference type="AlphaFoldDB" id="A0A1F7RRU5"/>
<dbReference type="PANTHER" id="PTHR43133">
    <property type="entry name" value="RNA POLYMERASE ECF-TYPE SIGMA FACTO"/>
    <property type="match status" value="1"/>
</dbReference>
<evidence type="ECO:0000313" key="7">
    <source>
        <dbReference type="EMBL" id="OGL43838.1"/>
    </source>
</evidence>
<evidence type="ECO:0000313" key="8">
    <source>
        <dbReference type="Proteomes" id="UP000178797"/>
    </source>
</evidence>
<name>A0A1F7RRU5_9BACT</name>
<dbReference type="NCBIfam" id="TIGR02937">
    <property type="entry name" value="sigma70-ECF"/>
    <property type="match status" value="1"/>
</dbReference>
<evidence type="ECO:0000256" key="2">
    <source>
        <dbReference type="ARBA" id="ARBA00023015"/>
    </source>
</evidence>
<feature type="domain" description="RNA polymerase sigma-70 region 2" evidence="5">
    <location>
        <begin position="23"/>
        <end position="88"/>
    </location>
</feature>
<dbReference type="InterPro" id="IPR039425">
    <property type="entry name" value="RNA_pol_sigma-70-like"/>
</dbReference>
<reference evidence="7 8" key="1">
    <citation type="journal article" date="2016" name="Nat. Commun.">
        <title>Thousands of microbial genomes shed light on interconnected biogeochemical processes in an aquifer system.</title>
        <authorList>
            <person name="Anantharaman K."/>
            <person name="Brown C.T."/>
            <person name="Hug L.A."/>
            <person name="Sharon I."/>
            <person name="Castelle C.J."/>
            <person name="Probst A.J."/>
            <person name="Thomas B.C."/>
            <person name="Singh A."/>
            <person name="Wilkins M.J."/>
            <person name="Karaoz U."/>
            <person name="Brodie E.L."/>
            <person name="Williams K.H."/>
            <person name="Hubbard S.S."/>
            <person name="Banfield J.F."/>
        </authorList>
    </citation>
    <scope>NUCLEOTIDE SEQUENCE [LARGE SCALE GENOMIC DNA]</scope>
</reference>
<dbReference type="Proteomes" id="UP000178797">
    <property type="component" value="Unassembled WGS sequence"/>
</dbReference>
<feature type="domain" description="RNA polymerase sigma factor 70 region 4 type 2" evidence="6">
    <location>
        <begin position="132"/>
        <end position="179"/>
    </location>
</feature>
<sequence>MDLDDALLVQKSKDGDIKAFEKLFLKYQSKVYNFTLRMVQNREDAEELTQESFAKAYVSIKGLRENDAFKGWLMRIAVNTIRDKIKSGREKNWLCSEIKTGSDEDKRKNEIPDSSWNGEKEVLDKELKQITIDALSSLAGIHREVILLHHFESMRVEEIAKILKLSEGTVKSRLARGREVLVRKLKPYLT</sequence>
<dbReference type="GO" id="GO:0016987">
    <property type="term" value="F:sigma factor activity"/>
    <property type="evidence" value="ECO:0007669"/>
    <property type="project" value="UniProtKB-KW"/>
</dbReference>
<dbReference type="InterPro" id="IPR013249">
    <property type="entry name" value="RNA_pol_sigma70_r4_t2"/>
</dbReference>
<proteinExistence type="inferred from homology"/>
<dbReference type="InterPro" id="IPR014284">
    <property type="entry name" value="RNA_pol_sigma-70_dom"/>
</dbReference>
<protein>
    <recommendedName>
        <fullName evidence="9">RNA polymerase subunit sigma-24</fullName>
    </recommendedName>
</protein>
<dbReference type="InterPro" id="IPR013325">
    <property type="entry name" value="RNA_pol_sigma_r2"/>
</dbReference>
<gene>
    <name evidence="7" type="ORF">A2W05_00755</name>
</gene>
<dbReference type="InterPro" id="IPR036388">
    <property type="entry name" value="WH-like_DNA-bd_sf"/>
</dbReference>
<keyword evidence="3" id="KW-0731">Sigma factor</keyword>
<dbReference type="Gene3D" id="1.10.10.10">
    <property type="entry name" value="Winged helix-like DNA-binding domain superfamily/Winged helix DNA-binding domain"/>
    <property type="match status" value="1"/>
</dbReference>
<dbReference type="InterPro" id="IPR007627">
    <property type="entry name" value="RNA_pol_sigma70_r2"/>
</dbReference>
<evidence type="ECO:0000259" key="5">
    <source>
        <dbReference type="Pfam" id="PF04542"/>
    </source>
</evidence>
<keyword evidence="4" id="KW-0804">Transcription</keyword>
<evidence type="ECO:0008006" key="9">
    <source>
        <dbReference type="Google" id="ProtNLM"/>
    </source>
</evidence>
<evidence type="ECO:0000256" key="4">
    <source>
        <dbReference type="ARBA" id="ARBA00023163"/>
    </source>
</evidence>
<dbReference type="Pfam" id="PF08281">
    <property type="entry name" value="Sigma70_r4_2"/>
    <property type="match status" value="1"/>
</dbReference>
<accession>A0A1F7RRU5</accession>
<dbReference type="CDD" id="cd06171">
    <property type="entry name" value="Sigma70_r4"/>
    <property type="match status" value="1"/>
</dbReference>
<organism evidence="7 8">
    <name type="scientific">Candidatus Schekmanbacteria bacterium RBG_16_38_10</name>
    <dbReference type="NCBI Taxonomy" id="1817879"/>
    <lineage>
        <taxon>Bacteria</taxon>
        <taxon>Candidatus Schekmaniibacteriota</taxon>
    </lineage>
</organism>
<keyword evidence="2" id="KW-0805">Transcription regulation</keyword>
<dbReference type="Pfam" id="PF04542">
    <property type="entry name" value="Sigma70_r2"/>
    <property type="match status" value="1"/>
</dbReference>
<dbReference type="SUPFAM" id="SSF88946">
    <property type="entry name" value="Sigma2 domain of RNA polymerase sigma factors"/>
    <property type="match status" value="1"/>
</dbReference>
<evidence type="ECO:0000259" key="6">
    <source>
        <dbReference type="Pfam" id="PF08281"/>
    </source>
</evidence>
<dbReference type="GO" id="GO:0006352">
    <property type="term" value="P:DNA-templated transcription initiation"/>
    <property type="evidence" value="ECO:0007669"/>
    <property type="project" value="InterPro"/>
</dbReference>
<dbReference type="PANTHER" id="PTHR43133:SF51">
    <property type="entry name" value="RNA POLYMERASE SIGMA FACTOR"/>
    <property type="match status" value="1"/>
</dbReference>
<dbReference type="SUPFAM" id="SSF88659">
    <property type="entry name" value="Sigma3 and sigma4 domains of RNA polymerase sigma factors"/>
    <property type="match status" value="1"/>
</dbReference>
<comment type="similarity">
    <text evidence="1">Belongs to the sigma-70 factor family. ECF subfamily.</text>
</comment>
<dbReference type="EMBL" id="MGDE01000208">
    <property type="protein sequence ID" value="OGL43838.1"/>
    <property type="molecule type" value="Genomic_DNA"/>
</dbReference>
<comment type="caution">
    <text evidence="7">The sequence shown here is derived from an EMBL/GenBank/DDBJ whole genome shotgun (WGS) entry which is preliminary data.</text>
</comment>
<evidence type="ECO:0000256" key="1">
    <source>
        <dbReference type="ARBA" id="ARBA00010641"/>
    </source>
</evidence>
<dbReference type="InterPro" id="IPR013324">
    <property type="entry name" value="RNA_pol_sigma_r3/r4-like"/>
</dbReference>
<dbReference type="Gene3D" id="1.10.1740.10">
    <property type="match status" value="1"/>
</dbReference>